<gene>
    <name evidence="1" type="ORF">DSO57_1039797</name>
</gene>
<organism evidence="1 2">
    <name type="scientific">Entomophthora muscae</name>
    <dbReference type="NCBI Taxonomy" id="34485"/>
    <lineage>
        <taxon>Eukaryota</taxon>
        <taxon>Fungi</taxon>
        <taxon>Fungi incertae sedis</taxon>
        <taxon>Zoopagomycota</taxon>
        <taxon>Entomophthoromycotina</taxon>
        <taxon>Entomophthoromycetes</taxon>
        <taxon>Entomophthorales</taxon>
        <taxon>Entomophthoraceae</taxon>
        <taxon>Entomophthora</taxon>
    </lineage>
</organism>
<comment type="caution">
    <text evidence="1">The sequence shown here is derived from an EMBL/GenBank/DDBJ whole genome shotgun (WGS) entry which is preliminary data.</text>
</comment>
<sequence>MPPKSINKAASKASKGKTTPPKAKKAKTTPKKQPAKGKAPPKTPIPSPEPEETSPTPPHSPFVYSLSDPQEKLFNFNRHSDPTSEPEDEEEQEPEPGAPADEPIELWDFNSMHYVCNRNGTFAVPATYPVSYPIMTNKGGAGFVHKGYSFSCNNKKKPICQHHFKCDNIGCPARLTTYGFTCFNALTIGHDCAKPFDPLYQLILWFLFQVIPTTEDQTATEVVNNALINLNDTQLATVGGASKLQRYLIDQRYALSTEGVSATSIDQLISTEDQKLSRHEERFLLHNDGQHAPERIICFATSQDL</sequence>
<reference evidence="1" key="1">
    <citation type="submission" date="2022-04" db="EMBL/GenBank/DDBJ databases">
        <title>Genome of the entomopathogenic fungus Entomophthora muscae.</title>
        <authorList>
            <person name="Elya C."/>
            <person name="Lovett B.R."/>
            <person name="Lee E."/>
            <person name="Macias A.M."/>
            <person name="Hajek A.E."/>
            <person name="De Bivort B.L."/>
            <person name="Kasson M.T."/>
            <person name="De Fine Licht H.H."/>
            <person name="Stajich J.E."/>
        </authorList>
    </citation>
    <scope>NUCLEOTIDE SEQUENCE</scope>
    <source>
        <strain evidence="1">Berkeley</strain>
    </source>
</reference>
<proteinExistence type="predicted"/>
<name>A0ACC2TG31_9FUNG</name>
<dbReference type="Proteomes" id="UP001165960">
    <property type="component" value="Unassembled WGS sequence"/>
</dbReference>
<dbReference type="EMBL" id="QTSX02002899">
    <property type="protein sequence ID" value="KAJ9073552.1"/>
    <property type="molecule type" value="Genomic_DNA"/>
</dbReference>
<protein>
    <submittedName>
        <fullName evidence="1">Uncharacterized protein</fullName>
    </submittedName>
</protein>
<evidence type="ECO:0000313" key="1">
    <source>
        <dbReference type="EMBL" id="KAJ9073552.1"/>
    </source>
</evidence>
<keyword evidence="2" id="KW-1185">Reference proteome</keyword>
<evidence type="ECO:0000313" key="2">
    <source>
        <dbReference type="Proteomes" id="UP001165960"/>
    </source>
</evidence>
<accession>A0ACC2TG31</accession>